<accession>A0ABW7NDX3</accession>
<name>A0ABW7NDX3_9BACT</name>
<gene>
    <name evidence="2" type="ORF">ACHKAR_20430</name>
</gene>
<keyword evidence="1" id="KW-1133">Transmembrane helix</keyword>
<dbReference type="RefSeq" id="WP_159581890.1">
    <property type="nucleotide sequence ID" value="NZ_JBIPKE010000020.1"/>
</dbReference>
<sequence>MLKFVKHHMETIAGIEVFPLISLIIFFVFFLGLFIYVLRSNRKQIDEISRIPLNINDESDELL</sequence>
<organism evidence="2 3">
    <name type="scientific">Marinoscillum luteum</name>
    <dbReference type="NCBI Taxonomy" id="861051"/>
    <lineage>
        <taxon>Bacteria</taxon>
        <taxon>Pseudomonadati</taxon>
        <taxon>Bacteroidota</taxon>
        <taxon>Cytophagia</taxon>
        <taxon>Cytophagales</taxon>
        <taxon>Reichenbachiellaceae</taxon>
        <taxon>Marinoscillum</taxon>
    </lineage>
</organism>
<keyword evidence="1" id="KW-0812">Transmembrane</keyword>
<protein>
    <submittedName>
        <fullName evidence="2">CcoQ/FixQ family Cbb3-type cytochrome c oxidase assembly chaperone</fullName>
    </submittedName>
</protein>
<comment type="caution">
    <text evidence="2">The sequence shown here is derived from an EMBL/GenBank/DDBJ whole genome shotgun (WGS) entry which is preliminary data.</text>
</comment>
<proteinExistence type="predicted"/>
<evidence type="ECO:0000256" key="1">
    <source>
        <dbReference type="SAM" id="Phobius"/>
    </source>
</evidence>
<dbReference type="EMBL" id="JBIPKE010000020">
    <property type="protein sequence ID" value="MFH6985833.1"/>
    <property type="molecule type" value="Genomic_DNA"/>
</dbReference>
<keyword evidence="3" id="KW-1185">Reference proteome</keyword>
<dbReference type="Proteomes" id="UP001610063">
    <property type="component" value="Unassembled WGS sequence"/>
</dbReference>
<reference evidence="2 3" key="1">
    <citation type="journal article" date="2013" name="Int. J. Syst. Evol. Microbiol.">
        <title>Marinoscillum luteum sp. nov., isolated from marine sediment.</title>
        <authorList>
            <person name="Cha I.T."/>
            <person name="Park S.J."/>
            <person name="Kim S.J."/>
            <person name="Kim J.G."/>
            <person name="Jung M.Y."/>
            <person name="Shin K.S."/>
            <person name="Kwon K.K."/>
            <person name="Yang S.H."/>
            <person name="Seo Y.S."/>
            <person name="Rhee S.K."/>
        </authorList>
    </citation>
    <scope>NUCLEOTIDE SEQUENCE [LARGE SCALE GENOMIC DNA]</scope>
    <source>
        <strain evidence="2 3">KCTC 23939</strain>
    </source>
</reference>
<feature type="transmembrane region" description="Helical" evidence="1">
    <location>
        <begin position="20"/>
        <end position="38"/>
    </location>
</feature>
<evidence type="ECO:0000313" key="3">
    <source>
        <dbReference type="Proteomes" id="UP001610063"/>
    </source>
</evidence>
<dbReference type="InterPro" id="IPR008621">
    <property type="entry name" value="Cbb3-typ_cyt_oxidase_comp"/>
</dbReference>
<keyword evidence="1" id="KW-0472">Membrane</keyword>
<dbReference type="Pfam" id="PF05545">
    <property type="entry name" value="FixQ"/>
    <property type="match status" value="1"/>
</dbReference>
<evidence type="ECO:0000313" key="2">
    <source>
        <dbReference type="EMBL" id="MFH6985833.1"/>
    </source>
</evidence>